<dbReference type="AlphaFoldDB" id="A0A4Y2FB54"/>
<evidence type="ECO:0000313" key="2">
    <source>
        <dbReference type="EMBL" id="GBM38743.1"/>
    </source>
</evidence>
<reference evidence="2 3" key="1">
    <citation type="journal article" date="2019" name="Sci. Rep.">
        <title>Orb-weaving spider Araneus ventricosus genome elucidates the spidroin gene catalogue.</title>
        <authorList>
            <person name="Kono N."/>
            <person name="Nakamura H."/>
            <person name="Ohtoshi R."/>
            <person name="Moran D.A.P."/>
            <person name="Shinohara A."/>
            <person name="Yoshida Y."/>
            <person name="Fujiwara M."/>
            <person name="Mori M."/>
            <person name="Tomita M."/>
            <person name="Arakawa K."/>
        </authorList>
    </citation>
    <scope>NUCLEOTIDE SEQUENCE [LARGE SCALE GENOMIC DNA]</scope>
</reference>
<keyword evidence="3" id="KW-1185">Reference proteome</keyword>
<proteinExistence type="predicted"/>
<feature type="region of interest" description="Disordered" evidence="1">
    <location>
        <begin position="1"/>
        <end position="34"/>
    </location>
</feature>
<dbReference type="Proteomes" id="UP000499080">
    <property type="component" value="Unassembled WGS sequence"/>
</dbReference>
<feature type="compositionally biased region" description="Low complexity" evidence="1">
    <location>
        <begin position="15"/>
        <end position="34"/>
    </location>
</feature>
<evidence type="ECO:0000256" key="1">
    <source>
        <dbReference type="SAM" id="MobiDB-lite"/>
    </source>
</evidence>
<protein>
    <submittedName>
        <fullName evidence="2">Uncharacterized protein</fullName>
    </submittedName>
</protein>
<feature type="compositionally biased region" description="Basic and acidic residues" evidence="1">
    <location>
        <begin position="1"/>
        <end position="12"/>
    </location>
</feature>
<dbReference type="EMBL" id="BGPR01000876">
    <property type="protein sequence ID" value="GBM38743.1"/>
    <property type="molecule type" value="Genomic_DNA"/>
</dbReference>
<organism evidence="2 3">
    <name type="scientific">Araneus ventricosus</name>
    <name type="common">Orbweaver spider</name>
    <name type="synonym">Epeira ventricosa</name>
    <dbReference type="NCBI Taxonomy" id="182803"/>
    <lineage>
        <taxon>Eukaryota</taxon>
        <taxon>Metazoa</taxon>
        <taxon>Ecdysozoa</taxon>
        <taxon>Arthropoda</taxon>
        <taxon>Chelicerata</taxon>
        <taxon>Arachnida</taxon>
        <taxon>Araneae</taxon>
        <taxon>Araneomorphae</taxon>
        <taxon>Entelegynae</taxon>
        <taxon>Araneoidea</taxon>
        <taxon>Araneidae</taxon>
        <taxon>Araneus</taxon>
    </lineage>
</organism>
<accession>A0A4Y2FB54</accession>
<name>A0A4Y2FB54_ARAVE</name>
<sequence>MKSVFRRPDLRSQRPKSIFSPSRKSSPFSSLSSSENLSLRSSLFNPHLLPTGVRSRKLLHESPSIMASSNNNEPGTALSAPSAAAVVSPYAAPVAPSVPAAPVVSAPLLAAAPATISSYSTVIGHGATLGLPLGDGLISPVIGKTLIL</sequence>
<gene>
    <name evidence="2" type="ORF">AVEN_252929_1</name>
</gene>
<evidence type="ECO:0000313" key="3">
    <source>
        <dbReference type="Proteomes" id="UP000499080"/>
    </source>
</evidence>
<comment type="caution">
    <text evidence="2">The sequence shown here is derived from an EMBL/GenBank/DDBJ whole genome shotgun (WGS) entry which is preliminary data.</text>
</comment>